<protein>
    <submittedName>
        <fullName evidence="2">Uncharacterized protein</fullName>
    </submittedName>
</protein>
<sequence>MDLGKFSRYVCPRVLDDSTEMTSLGLVPCRWMTAIFSISVSFSRCPFDAVIVVAQRPHLRILSDSKLFMVAVIADLLSVFLFHRPLQGSRLMLSIRALAAKRRRMNVQTMPICSTSTSRRNSLTVPSLGNSPGSDIDIELSDQTQMTPSSTTAAAGQSMTLEKASEEHGLYSSWSHSLSGNLDAPHFARHRRNEDAEGGHAPGEPSSREKQGPYVSSDSDGVAVEGSWENIQRPVVERNFDGISLSDRNDGSCRCRLGTWIQEWDAV</sequence>
<accession>A0AAD5V4U9</accession>
<feature type="region of interest" description="Disordered" evidence="1">
    <location>
        <begin position="110"/>
        <end position="138"/>
    </location>
</feature>
<reference evidence="2" key="1">
    <citation type="submission" date="2022-07" db="EMBL/GenBank/DDBJ databases">
        <title>Genome Sequence of Physisporinus lineatus.</title>
        <authorList>
            <person name="Buettner E."/>
        </authorList>
    </citation>
    <scope>NUCLEOTIDE SEQUENCE</scope>
    <source>
        <strain evidence="2">VT162</strain>
    </source>
</reference>
<feature type="compositionally biased region" description="Polar residues" evidence="1">
    <location>
        <begin position="110"/>
        <end position="133"/>
    </location>
</feature>
<evidence type="ECO:0000313" key="2">
    <source>
        <dbReference type="EMBL" id="KAJ3484830.1"/>
    </source>
</evidence>
<gene>
    <name evidence="2" type="ORF">NLI96_g5360</name>
</gene>
<name>A0AAD5V4U9_9APHY</name>
<organism evidence="2 3">
    <name type="scientific">Meripilus lineatus</name>
    <dbReference type="NCBI Taxonomy" id="2056292"/>
    <lineage>
        <taxon>Eukaryota</taxon>
        <taxon>Fungi</taxon>
        <taxon>Dikarya</taxon>
        <taxon>Basidiomycota</taxon>
        <taxon>Agaricomycotina</taxon>
        <taxon>Agaricomycetes</taxon>
        <taxon>Polyporales</taxon>
        <taxon>Meripilaceae</taxon>
        <taxon>Meripilus</taxon>
    </lineage>
</organism>
<dbReference type="EMBL" id="JANAWD010000174">
    <property type="protein sequence ID" value="KAJ3484830.1"/>
    <property type="molecule type" value="Genomic_DNA"/>
</dbReference>
<evidence type="ECO:0000256" key="1">
    <source>
        <dbReference type="SAM" id="MobiDB-lite"/>
    </source>
</evidence>
<keyword evidence="3" id="KW-1185">Reference proteome</keyword>
<dbReference type="AlphaFoldDB" id="A0AAD5V4U9"/>
<evidence type="ECO:0000313" key="3">
    <source>
        <dbReference type="Proteomes" id="UP001212997"/>
    </source>
</evidence>
<feature type="region of interest" description="Disordered" evidence="1">
    <location>
        <begin position="192"/>
        <end position="228"/>
    </location>
</feature>
<proteinExistence type="predicted"/>
<dbReference type="Proteomes" id="UP001212997">
    <property type="component" value="Unassembled WGS sequence"/>
</dbReference>
<comment type="caution">
    <text evidence="2">The sequence shown here is derived from an EMBL/GenBank/DDBJ whole genome shotgun (WGS) entry which is preliminary data.</text>
</comment>